<keyword evidence="3" id="KW-1185">Reference proteome</keyword>
<gene>
    <name evidence="2 4" type="ORF">BDZ99DRAFT_226210</name>
</gene>
<evidence type="ECO:0000313" key="4">
    <source>
        <dbReference type="RefSeq" id="XP_033580808.1"/>
    </source>
</evidence>
<protein>
    <submittedName>
        <fullName evidence="2 4">Uncharacterized protein</fullName>
    </submittedName>
</protein>
<feature type="signal peptide" evidence="1">
    <location>
        <begin position="1"/>
        <end position="21"/>
    </location>
</feature>
<feature type="chain" id="PRO_5044629487" evidence="1">
    <location>
        <begin position="22"/>
        <end position="109"/>
    </location>
</feature>
<sequence length="109" mass="12590">MRSARLIPLFILPLVIPAAEPDADSDHLRRVHGPIQVPLAKPKILEAIKGSHYTRHQVRDLKEEIWAMYLNQNKLASRQESFERWIPVLSKKVQKSFLSTLREPEPECA</sequence>
<reference evidence="4" key="2">
    <citation type="submission" date="2020-04" db="EMBL/GenBank/DDBJ databases">
        <authorList>
            <consortium name="NCBI Genome Project"/>
        </authorList>
    </citation>
    <scope>NUCLEOTIDE SEQUENCE</scope>
    <source>
        <strain evidence="4">CBS 304.34</strain>
    </source>
</reference>
<dbReference type="AlphaFoldDB" id="A0A6A6Z0P7"/>
<dbReference type="Proteomes" id="UP000504636">
    <property type="component" value="Unplaced"/>
</dbReference>
<organism evidence="2">
    <name type="scientific">Mytilinidion resinicola</name>
    <dbReference type="NCBI Taxonomy" id="574789"/>
    <lineage>
        <taxon>Eukaryota</taxon>
        <taxon>Fungi</taxon>
        <taxon>Dikarya</taxon>
        <taxon>Ascomycota</taxon>
        <taxon>Pezizomycotina</taxon>
        <taxon>Dothideomycetes</taxon>
        <taxon>Pleosporomycetidae</taxon>
        <taxon>Mytilinidiales</taxon>
        <taxon>Mytilinidiaceae</taxon>
        <taxon>Mytilinidion</taxon>
    </lineage>
</organism>
<evidence type="ECO:0000313" key="3">
    <source>
        <dbReference type="Proteomes" id="UP000504636"/>
    </source>
</evidence>
<dbReference type="RefSeq" id="XP_033580808.1">
    <property type="nucleotide sequence ID" value="XM_033713477.1"/>
</dbReference>
<dbReference type="EMBL" id="MU003695">
    <property type="protein sequence ID" value="KAF2813844.1"/>
    <property type="molecule type" value="Genomic_DNA"/>
</dbReference>
<reference evidence="2 4" key="1">
    <citation type="journal article" date="2020" name="Stud. Mycol.">
        <title>101 Dothideomycetes genomes: a test case for predicting lifestyles and emergence of pathogens.</title>
        <authorList>
            <person name="Haridas S."/>
            <person name="Albert R."/>
            <person name="Binder M."/>
            <person name="Bloem J."/>
            <person name="Labutti K."/>
            <person name="Salamov A."/>
            <person name="Andreopoulos B."/>
            <person name="Baker S."/>
            <person name="Barry K."/>
            <person name="Bills G."/>
            <person name="Bluhm B."/>
            <person name="Cannon C."/>
            <person name="Castanera R."/>
            <person name="Culley D."/>
            <person name="Daum C."/>
            <person name="Ezra D."/>
            <person name="Gonzalez J."/>
            <person name="Henrissat B."/>
            <person name="Kuo A."/>
            <person name="Liang C."/>
            <person name="Lipzen A."/>
            <person name="Lutzoni F."/>
            <person name="Magnuson J."/>
            <person name="Mondo S."/>
            <person name="Nolan M."/>
            <person name="Ohm R."/>
            <person name="Pangilinan J."/>
            <person name="Park H.-J."/>
            <person name="Ramirez L."/>
            <person name="Alfaro M."/>
            <person name="Sun H."/>
            <person name="Tritt A."/>
            <person name="Yoshinaga Y."/>
            <person name="Zwiers L.-H."/>
            <person name="Turgeon B."/>
            <person name="Goodwin S."/>
            <person name="Spatafora J."/>
            <person name="Crous P."/>
            <person name="Grigoriev I."/>
        </authorList>
    </citation>
    <scope>NUCLEOTIDE SEQUENCE</scope>
    <source>
        <strain evidence="2 4">CBS 304.34</strain>
    </source>
</reference>
<evidence type="ECO:0000256" key="1">
    <source>
        <dbReference type="SAM" id="SignalP"/>
    </source>
</evidence>
<accession>A0A6A6Z0P7</accession>
<keyword evidence="1" id="KW-0732">Signal</keyword>
<reference evidence="4" key="3">
    <citation type="submission" date="2025-04" db="UniProtKB">
        <authorList>
            <consortium name="RefSeq"/>
        </authorList>
    </citation>
    <scope>IDENTIFICATION</scope>
    <source>
        <strain evidence="4">CBS 304.34</strain>
    </source>
</reference>
<proteinExistence type="predicted"/>
<evidence type="ECO:0000313" key="2">
    <source>
        <dbReference type="EMBL" id="KAF2813844.1"/>
    </source>
</evidence>
<dbReference type="GeneID" id="54454370"/>
<name>A0A6A6Z0P7_9PEZI</name>